<dbReference type="Proteomes" id="UP000184600">
    <property type="component" value="Unassembled WGS sequence"/>
</dbReference>
<evidence type="ECO:0000313" key="3">
    <source>
        <dbReference type="Proteomes" id="UP000184600"/>
    </source>
</evidence>
<feature type="signal peptide" evidence="1">
    <location>
        <begin position="1"/>
        <end position="22"/>
    </location>
</feature>
<sequence>MTKTSMLTFVTALFTLSAFSCAADSDTSQSTFTEKWVQMYGKTTRWHKAAGPLTKVSLKGVTDLSLREFAYVSDSPVRFQSTGKTVVMNKQGTASYQCGAHQLVSGLYYVDKTDQRVQKFRCSALKKTVISLGSGATYTYQYRVDDNDFQWVPLAEKRMGCETGYDITGFEFDNAGDAHISAVLCSKVNASLVK</sequence>
<evidence type="ECO:0000313" key="2">
    <source>
        <dbReference type="EMBL" id="SHO57540.1"/>
    </source>
</evidence>
<dbReference type="PROSITE" id="PS51257">
    <property type="entry name" value="PROKAR_LIPOPROTEIN"/>
    <property type="match status" value="1"/>
</dbReference>
<gene>
    <name evidence="2" type="ORF">VQ7734_03310</name>
</gene>
<feature type="chain" id="PRO_5012432741" description="Lipoprotein" evidence="1">
    <location>
        <begin position="23"/>
        <end position="194"/>
    </location>
</feature>
<keyword evidence="3" id="KW-1185">Reference proteome</keyword>
<reference evidence="3" key="1">
    <citation type="submission" date="2016-12" db="EMBL/GenBank/DDBJ databases">
        <authorList>
            <person name="Rodrigo-Torres L."/>
            <person name="Arahal R.D."/>
            <person name="Lucena T."/>
        </authorList>
    </citation>
    <scope>NUCLEOTIDE SEQUENCE [LARGE SCALE GENOMIC DNA]</scope>
</reference>
<evidence type="ECO:0000256" key="1">
    <source>
        <dbReference type="SAM" id="SignalP"/>
    </source>
</evidence>
<dbReference type="RefSeq" id="WP_073584585.1">
    <property type="nucleotide sequence ID" value="NZ_AP024897.1"/>
</dbReference>
<keyword evidence="1" id="KW-0732">Signal</keyword>
<dbReference type="STRING" id="1117707.VQ7734_03310"/>
<organism evidence="2 3">
    <name type="scientific">Vibrio quintilis</name>
    <dbReference type="NCBI Taxonomy" id="1117707"/>
    <lineage>
        <taxon>Bacteria</taxon>
        <taxon>Pseudomonadati</taxon>
        <taxon>Pseudomonadota</taxon>
        <taxon>Gammaproteobacteria</taxon>
        <taxon>Vibrionales</taxon>
        <taxon>Vibrionaceae</taxon>
        <taxon>Vibrio</taxon>
    </lineage>
</organism>
<protein>
    <recommendedName>
        <fullName evidence="4">Lipoprotein</fullName>
    </recommendedName>
</protein>
<proteinExistence type="predicted"/>
<evidence type="ECO:0008006" key="4">
    <source>
        <dbReference type="Google" id="ProtNLM"/>
    </source>
</evidence>
<accession>A0A1M7YY21</accession>
<name>A0A1M7YY21_9VIBR</name>
<dbReference type="EMBL" id="FRFG01000042">
    <property type="protein sequence ID" value="SHO57540.1"/>
    <property type="molecule type" value="Genomic_DNA"/>
</dbReference>
<dbReference type="AlphaFoldDB" id="A0A1M7YY21"/>
<dbReference type="OrthoDB" id="5861180at2"/>